<dbReference type="OrthoDB" id="2444469at2759"/>
<organism evidence="1 2">
    <name type="scientific">Diversispora eburnea</name>
    <dbReference type="NCBI Taxonomy" id="1213867"/>
    <lineage>
        <taxon>Eukaryota</taxon>
        <taxon>Fungi</taxon>
        <taxon>Fungi incertae sedis</taxon>
        <taxon>Mucoromycota</taxon>
        <taxon>Glomeromycotina</taxon>
        <taxon>Glomeromycetes</taxon>
        <taxon>Diversisporales</taxon>
        <taxon>Diversisporaceae</taxon>
        <taxon>Diversispora</taxon>
    </lineage>
</organism>
<protein>
    <submittedName>
        <fullName evidence="1">431_t:CDS:1</fullName>
    </submittedName>
</protein>
<sequence length="233" mass="27264">MNKNPAKIRSINVVNDIQDMENIENINEDKENFYISKDTRFDIWDEVENYFNEYDSRNGFAIVKYRMEQNNKGQQVTISNTVSTIGQDLFSEIIKVLNKYLTEPINNIIKTEISQCLFVNVNLIKPSNEELNKVEKDKVLEIWKVIDIRNGVNSQESIIFNYKRDAYDNEGILSTRKLVTISTTVSTLKKAIRKRNLYNQIWGLARMATLLAVEEEDSEITTFLQDYIRRKSN</sequence>
<dbReference type="EMBL" id="CAJVPK010000522">
    <property type="protein sequence ID" value="CAG8521711.1"/>
    <property type="molecule type" value="Genomic_DNA"/>
</dbReference>
<reference evidence="1" key="1">
    <citation type="submission" date="2021-06" db="EMBL/GenBank/DDBJ databases">
        <authorList>
            <person name="Kallberg Y."/>
            <person name="Tangrot J."/>
            <person name="Rosling A."/>
        </authorList>
    </citation>
    <scope>NUCLEOTIDE SEQUENCE</scope>
    <source>
        <strain evidence="1">AZ414A</strain>
    </source>
</reference>
<evidence type="ECO:0000313" key="1">
    <source>
        <dbReference type="EMBL" id="CAG8521711.1"/>
    </source>
</evidence>
<dbReference type="Proteomes" id="UP000789706">
    <property type="component" value="Unassembled WGS sequence"/>
</dbReference>
<gene>
    <name evidence="1" type="ORF">DEBURN_LOCUS5695</name>
</gene>
<comment type="caution">
    <text evidence="1">The sequence shown here is derived from an EMBL/GenBank/DDBJ whole genome shotgun (WGS) entry which is preliminary data.</text>
</comment>
<accession>A0A9N9A9X0</accession>
<name>A0A9N9A9X0_9GLOM</name>
<proteinExistence type="predicted"/>
<keyword evidence="2" id="KW-1185">Reference proteome</keyword>
<dbReference type="AlphaFoldDB" id="A0A9N9A9X0"/>
<evidence type="ECO:0000313" key="2">
    <source>
        <dbReference type="Proteomes" id="UP000789706"/>
    </source>
</evidence>